<sequence>MAEEKVTASPRDIRLLGIKFIDWSETLDGLALEAEAAMIRPGSVEPGAEALKKRYGTRVNTDLVKLLVDLSKVFYDTGQELLKLADVYEQTDEINKNDLDRLMGMIKSISKTYPEYSPLPVDDIPKL</sequence>
<dbReference type="RefSeq" id="WP_377575359.1">
    <property type="nucleotide sequence ID" value="NZ_JBHTMP010000051.1"/>
</dbReference>
<keyword evidence="2" id="KW-1185">Reference proteome</keyword>
<proteinExistence type="predicted"/>
<evidence type="ECO:0000313" key="1">
    <source>
        <dbReference type="EMBL" id="MFD1324547.1"/>
    </source>
</evidence>
<comment type="caution">
    <text evidence="1">The sequence shown here is derived from an EMBL/GenBank/DDBJ whole genome shotgun (WGS) entry which is preliminary data.</text>
</comment>
<protein>
    <submittedName>
        <fullName evidence="1">Uncharacterized protein</fullName>
    </submittedName>
</protein>
<dbReference type="Proteomes" id="UP001597260">
    <property type="component" value="Unassembled WGS sequence"/>
</dbReference>
<gene>
    <name evidence="1" type="ORF">ACFQ4H_26010</name>
</gene>
<dbReference type="EMBL" id="JBHTMP010000051">
    <property type="protein sequence ID" value="MFD1324547.1"/>
    <property type="molecule type" value="Genomic_DNA"/>
</dbReference>
<organism evidence="1 2">
    <name type="scientific">Micromonospora sonneratiae</name>
    <dbReference type="NCBI Taxonomy" id="1184706"/>
    <lineage>
        <taxon>Bacteria</taxon>
        <taxon>Bacillati</taxon>
        <taxon>Actinomycetota</taxon>
        <taxon>Actinomycetes</taxon>
        <taxon>Micromonosporales</taxon>
        <taxon>Micromonosporaceae</taxon>
        <taxon>Micromonospora</taxon>
    </lineage>
</organism>
<evidence type="ECO:0000313" key="2">
    <source>
        <dbReference type="Proteomes" id="UP001597260"/>
    </source>
</evidence>
<accession>A0ABW3YJ78</accession>
<name>A0ABW3YJ78_9ACTN</name>
<reference evidence="2" key="1">
    <citation type="journal article" date="2019" name="Int. J. Syst. Evol. Microbiol.">
        <title>The Global Catalogue of Microorganisms (GCM) 10K type strain sequencing project: providing services to taxonomists for standard genome sequencing and annotation.</title>
        <authorList>
            <consortium name="The Broad Institute Genomics Platform"/>
            <consortium name="The Broad Institute Genome Sequencing Center for Infectious Disease"/>
            <person name="Wu L."/>
            <person name="Ma J."/>
        </authorList>
    </citation>
    <scope>NUCLEOTIDE SEQUENCE [LARGE SCALE GENOMIC DNA]</scope>
    <source>
        <strain evidence="2">JCM 31037</strain>
    </source>
</reference>